<evidence type="ECO:0000259" key="6">
    <source>
        <dbReference type="Pfam" id="PF00171"/>
    </source>
</evidence>
<dbReference type="InterPro" id="IPR016162">
    <property type="entry name" value="Ald_DH_N"/>
</dbReference>
<feature type="domain" description="Aldehyde dehydrogenase" evidence="6">
    <location>
        <begin position="33"/>
        <end position="481"/>
    </location>
</feature>
<dbReference type="InterPro" id="IPR050740">
    <property type="entry name" value="Aldehyde_DH_Superfamily"/>
</dbReference>
<dbReference type="CDD" id="cd07105">
    <property type="entry name" value="ALDH_SaliADH"/>
    <property type="match status" value="1"/>
</dbReference>
<dbReference type="FunFam" id="3.40.605.10:FF:000012">
    <property type="entry name" value="NAD-dependent succinate-semialdehyde dehydrogenase"/>
    <property type="match status" value="1"/>
</dbReference>
<accession>A0A8H5A1K7</accession>
<proteinExistence type="inferred from homology"/>
<dbReference type="Gene3D" id="3.40.605.10">
    <property type="entry name" value="Aldehyde Dehydrogenase, Chain A, domain 1"/>
    <property type="match status" value="1"/>
</dbReference>
<evidence type="ECO:0000313" key="7">
    <source>
        <dbReference type="EMBL" id="KAF5257232.1"/>
    </source>
</evidence>
<dbReference type="InterPro" id="IPR015590">
    <property type="entry name" value="Aldehyde_DH_dom"/>
</dbReference>
<dbReference type="FunFam" id="3.40.309.10:FF:000010">
    <property type="entry name" value="Gamma-aminobutyraldehyde dehydrogenase"/>
    <property type="match status" value="1"/>
</dbReference>
<evidence type="ECO:0000256" key="2">
    <source>
        <dbReference type="ARBA" id="ARBA00022857"/>
    </source>
</evidence>
<evidence type="ECO:0000256" key="3">
    <source>
        <dbReference type="ARBA" id="ARBA00023002"/>
    </source>
</evidence>
<name>A0A8H5A1K7_FUSOX</name>
<feature type="active site" evidence="4">
    <location>
        <position position="264"/>
    </location>
</feature>
<dbReference type="InterPro" id="IPR029510">
    <property type="entry name" value="Ald_DH_CS_GLU"/>
</dbReference>
<dbReference type="GO" id="GO:0004777">
    <property type="term" value="F:succinate-semialdehyde dehydrogenase (NAD+) activity"/>
    <property type="evidence" value="ECO:0007669"/>
    <property type="project" value="TreeGrafter"/>
</dbReference>
<dbReference type="Pfam" id="PF00171">
    <property type="entry name" value="Aldedh"/>
    <property type="match status" value="1"/>
</dbReference>
<keyword evidence="2" id="KW-0521">NADP</keyword>
<evidence type="ECO:0000256" key="4">
    <source>
        <dbReference type="PROSITE-ProRule" id="PRU10007"/>
    </source>
</evidence>
<sequence>MTAVNSTSEPTSEIGTPRVPLIINGQQLFTQDFFHVKSPISGDVVYEGSAATLSEAQAAIEAANAAFPAWRDTPAVKRRDIFLRAAEVLERRRYELANYMIAETGATRPWADFNLSTAKEFLIDIAGRIGSISGFIPTTQSPNTGAFVFKEPFGVVLGVAPWNAPYILGTRAIAFPIAAGNTAILKGSELSPHVMWGIASIFEEAGLPPGVLNFITHAPKDAAAVTEHLIAHPQIKKVNFTGSTTVGRIIGQLAGKYIKPVLLELGGKAPAIVWEDADLETAVTQCALGSFLNSGQICMSTERIIVHSKVKTDFEKKLKEKLQQLFDPEADAPVLVQAASVEKNAKLVSDALSKGAKLIHGDLADLQGTRMRPLVLSGVSKDADIYWTESFGTSVSIYTVETEAEAIELANDTEYGLSAAVFTNDLGRGLRIAKSIESGAVHINSMTVHDESALPHGGVKASGFGRFNGKAIEEWVKTKTVTFQIDSL</sequence>
<evidence type="ECO:0000256" key="5">
    <source>
        <dbReference type="RuleBase" id="RU003345"/>
    </source>
</evidence>
<dbReference type="PANTHER" id="PTHR43353">
    <property type="entry name" value="SUCCINATE-SEMIALDEHYDE DEHYDROGENASE, MITOCHONDRIAL"/>
    <property type="match status" value="1"/>
</dbReference>
<dbReference type="EMBL" id="JAAFOW010002368">
    <property type="protein sequence ID" value="KAF5257232.1"/>
    <property type="molecule type" value="Genomic_DNA"/>
</dbReference>
<comment type="caution">
    <text evidence="7">The sequence shown here is derived from an EMBL/GenBank/DDBJ whole genome shotgun (WGS) entry which is preliminary data.</text>
</comment>
<dbReference type="SUPFAM" id="SSF53720">
    <property type="entry name" value="ALDH-like"/>
    <property type="match status" value="1"/>
</dbReference>
<dbReference type="PANTHER" id="PTHR43353:SF6">
    <property type="entry name" value="CYTOPLASMIC ALDEHYDE DEHYDROGENASE (EUROFUNG)"/>
    <property type="match status" value="1"/>
</dbReference>
<keyword evidence="3 5" id="KW-0560">Oxidoreductase</keyword>
<dbReference type="InterPro" id="IPR016161">
    <property type="entry name" value="Ald_DH/histidinol_DH"/>
</dbReference>
<reference evidence="7" key="1">
    <citation type="submission" date="2020-02" db="EMBL/GenBank/DDBJ databases">
        <title>Identification and distribution of gene clusters putatively required for synthesis of sphingolipid metabolism inhibitors in phylogenetically diverse species of the filamentous fungus Fusarium.</title>
        <authorList>
            <person name="Kim H.-S."/>
            <person name="Busman M."/>
            <person name="Brown D.W."/>
            <person name="Divon H."/>
            <person name="Uhlig S."/>
            <person name="Proctor R.H."/>
        </authorList>
    </citation>
    <scope>NUCLEOTIDE SEQUENCE [LARGE SCALE GENOMIC DNA]</scope>
    <source>
        <strain evidence="7">NRRL 39464</strain>
    </source>
</reference>
<organism evidence="7 8">
    <name type="scientific">Fusarium oxysporum</name>
    <name type="common">Fusarium vascular wilt</name>
    <dbReference type="NCBI Taxonomy" id="5507"/>
    <lineage>
        <taxon>Eukaryota</taxon>
        <taxon>Fungi</taxon>
        <taxon>Dikarya</taxon>
        <taxon>Ascomycota</taxon>
        <taxon>Pezizomycotina</taxon>
        <taxon>Sordariomycetes</taxon>
        <taxon>Hypocreomycetidae</taxon>
        <taxon>Hypocreales</taxon>
        <taxon>Nectriaceae</taxon>
        <taxon>Fusarium</taxon>
        <taxon>Fusarium oxysporum species complex</taxon>
    </lineage>
</organism>
<protein>
    <recommendedName>
        <fullName evidence="6">Aldehyde dehydrogenase domain-containing protein</fullName>
    </recommendedName>
</protein>
<dbReference type="InterPro" id="IPR016163">
    <property type="entry name" value="Ald_DH_C"/>
</dbReference>
<gene>
    <name evidence="7" type="ORF">FOXYS1_12251</name>
</gene>
<dbReference type="Gene3D" id="3.40.309.10">
    <property type="entry name" value="Aldehyde Dehydrogenase, Chain A, domain 2"/>
    <property type="match status" value="1"/>
</dbReference>
<dbReference type="PROSITE" id="PS00687">
    <property type="entry name" value="ALDEHYDE_DEHYDR_GLU"/>
    <property type="match status" value="1"/>
</dbReference>
<evidence type="ECO:0000256" key="1">
    <source>
        <dbReference type="ARBA" id="ARBA00009986"/>
    </source>
</evidence>
<dbReference type="Proteomes" id="UP000558688">
    <property type="component" value="Unassembled WGS sequence"/>
</dbReference>
<dbReference type="AlphaFoldDB" id="A0A8H5A1K7"/>
<dbReference type="GO" id="GO:0009450">
    <property type="term" value="P:gamma-aminobutyric acid catabolic process"/>
    <property type="evidence" value="ECO:0007669"/>
    <property type="project" value="TreeGrafter"/>
</dbReference>
<evidence type="ECO:0000313" key="8">
    <source>
        <dbReference type="Proteomes" id="UP000558688"/>
    </source>
</evidence>
<comment type="similarity">
    <text evidence="1 5">Belongs to the aldehyde dehydrogenase family.</text>
</comment>